<gene>
    <name evidence="1" type="ORF">LIPSTDRAFT_235972</name>
</gene>
<protein>
    <submittedName>
        <fullName evidence="1">Uncharacterized protein</fullName>
    </submittedName>
</protein>
<evidence type="ECO:0000313" key="1">
    <source>
        <dbReference type="EMBL" id="ODQ75005.1"/>
    </source>
</evidence>
<reference evidence="1 2" key="1">
    <citation type="journal article" date="2016" name="Proc. Natl. Acad. Sci. U.S.A.">
        <title>Comparative genomics of biotechnologically important yeasts.</title>
        <authorList>
            <person name="Riley R."/>
            <person name="Haridas S."/>
            <person name="Wolfe K.H."/>
            <person name="Lopes M.R."/>
            <person name="Hittinger C.T."/>
            <person name="Goeker M."/>
            <person name="Salamov A.A."/>
            <person name="Wisecaver J.H."/>
            <person name="Long T.M."/>
            <person name="Calvey C.H."/>
            <person name="Aerts A.L."/>
            <person name="Barry K.W."/>
            <person name="Choi C."/>
            <person name="Clum A."/>
            <person name="Coughlan A.Y."/>
            <person name="Deshpande S."/>
            <person name="Douglass A.P."/>
            <person name="Hanson S.J."/>
            <person name="Klenk H.-P."/>
            <person name="LaButti K.M."/>
            <person name="Lapidus A."/>
            <person name="Lindquist E.A."/>
            <person name="Lipzen A.M."/>
            <person name="Meier-Kolthoff J.P."/>
            <person name="Ohm R.A."/>
            <person name="Otillar R.P."/>
            <person name="Pangilinan J.L."/>
            <person name="Peng Y."/>
            <person name="Rokas A."/>
            <person name="Rosa C.A."/>
            <person name="Scheuner C."/>
            <person name="Sibirny A.A."/>
            <person name="Slot J.C."/>
            <person name="Stielow J.B."/>
            <person name="Sun H."/>
            <person name="Kurtzman C.P."/>
            <person name="Blackwell M."/>
            <person name="Grigoriev I.V."/>
            <person name="Jeffries T.W."/>
        </authorList>
    </citation>
    <scope>NUCLEOTIDE SEQUENCE [LARGE SCALE GENOMIC DNA]</scope>
    <source>
        <strain evidence="1 2">NRRL Y-11557</strain>
    </source>
</reference>
<name>A0A1E3QBE5_LIPST</name>
<dbReference type="EMBL" id="KV454291">
    <property type="protein sequence ID" value="ODQ75005.1"/>
    <property type="molecule type" value="Genomic_DNA"/>
</dbReference>
<sequence length="123" mass="14072">MASASPKPPPKCLQRVSLLRESIEARSLPVQAMMERIRLQIILLRAERLKDIQKLRKDGKRITETAAKVLAKSVTLAREYIVIPANRDEYEVRTQGGESFPVYLDSYRCPCRSWDYCGCRCGN</sequence>
<dbReference type="AlphaFoldDB" id="A0A1E3QBE5"/>
<accession>A0A1E3QBE5</accession>
<organism evidence="1 2">
    <name type="scientific">Lipomyces starkeyi NRRL Y-11557</name>
    <dbReference type="NCBI Taxonomy" id="675824"/>
    <lineage>
        <taxon>Eukaryota</taxon>
        <taxon>Fungi</taxon>
        <taxon>Dikarya</taxon>
        <taxon>Ascomycota</taxon>
        <taxon>Saccharomycotina</taxon>
        <taxon>Lipomycetes</taxon>
        <taxon>Lipomycetales</taxon>
        <taxon>Lipomycetaceae</taxon>
        <taxon>Lipomyces</taxon>
    </lineage>
</organism>
<evidence type="ECO:0000313" key="2">
    <source>
        <dbReference type="Proteomes" id="UP000094385"/>
    </source>
</evidence>
<dbReference type="Proteomes" id="UP000094385">
    <property type="component" value="Unassembled WGS sequence"/>
</dbReference>
<proteinExistence type="predicted"/>
<dbReference type="OrthoDB" id="1937322at2759"/>
<keyword evidence="2" id="KW-1185">Reference proteome</keyword>